<evidence type="ECO:0008006" key="3">
    <source>
        <dbReference type="Google" id="ProtNLM"/>
    </source>
</evidence>
<dbReference type="Proteomes" id="UP001195941">
    <property type="component" value="Unassembled WGS sequence"/>
</dbReference>
<gene>
    <name evidence="1" type="ORF">IT775_05565</name>
</gene>
<evidence type="ECO:0000313" key="2">
    <source>
        <dbReference type="Proteomes" id="UP001195941"/>
    </source>
</evidence>
<accession>A0ABS5HNQ4</accession>
<sequence length="63" mass="6921">MDPGLSMFDWPSFAQIGTALGGQGVLVNSAEGLENAIRAIETRDKPLLIELRLEPNDVPRMRI</sequence>
<dbReference type="Gene3D" id="3.40.50.970">
    <property type="match status" value="1"/>
</dbReference>
<dbReference type="InterPro" id="IPR029061">
    <property type="entry name" value="THDP-binding"/>
</dbReference>
<comment type="caution">
    <text evidence="1">The sequence shown here is derived from an EMBL/GenBank/DDBJ whole genome shotgun (WGS) entry which is preliminary data.</text>
</comment>
<name>A0ABS5HNQ4_9RHOB</name>
<dbReference type="SUPFAM" id="SSF52518">
    <property type="entry name" value="Thiamin diphosphate-binding fold (THDP-binding)"/>
    <property type="match status" value="1"/>
</dbReference>
<organism evidence="1 2">
    <name type="scientific">Thalassovita aquimarina</name>
    <dbReference type="NCBI Taxonomy" id="2785917"/>
    <lineage>
        <taxon>Bacteria</taxon>
        <taxon>Pseudomonadati</taxon>
        <taxon>Pseudomonadota</taxon>
        <taxon>Alphaproteobacteria</taxon>
        <taxon>Rhodobacterales</taxon>
        <taxon>Roseobacteraceae</taxon>
        <taxon>Thalassovita</taxon>
    </lineage>
</organism>
<protein>
    <recommendedName>
        <fullName evidence="3">Thiamine pyrophosphate enzyme TPP-binding domain-containing protein</fullName>
    </recommendedName>
</protein>
<reference evidence="1 2" key="1">
    <citation type="journal article" date="2021" name="Arch. Microbiol.">
        <title>Thalassobius aquimarinus sp. nov., isolated from the Sea of Japan seashore.</title>
        <authorList>
            <person name="Kurilenko V.V."/>
            <person name="Romanenko L.A."/>
            <person name="Chernysheva N.Y."/>
            <person name="Velansky P.V."/>
            <person name="Tekutyeva L.A."/>
            <person name="Isaeva M.P."/>
            <person name="Mikhailov V.V."/>
        </authorList>
    </citation>
    <scope>NUCLEOTIDE SEQUENCE [LARGE SCALE GENOMIC DNA]</scope>
    <source>
        <strain evidence="1 2">KMM 8518</strain>
    </source>
</reference>
<dbReference type="EMBL" id="JADMKU010000003">
    <property type="protein sequence ID" value="MBR9650592.1"/>
    <property type="molecule type" value="Genomic_DNA"/>
</dbReference>
<evidence type="ECO:0000313" key="1">
    <source>
        <dbReference type="EMBL" id="MBR9650592.1"/>
    </source>
</evidence>
<proteinExistence type="predicted"/>
<keyword evidence="2" id="KW-1185">Reference proteome</keyword>